<dbReference type="InterPro" id="IPR015943">
    <property type="entry name" value="WD40/YVTN_repeat-like_dom_sf"/>
</dbReference>
<dbReference type="AlphaFoldDB" id="A0A5N5SVG9"/>
<dbReference type="InterPro" id="IPR036322">
    <property type="entry name" value="WD40_repeat_dom_sf"/>
</dbReference>
<evidence type="ECO:0000256" key="1">
    <source>
        <dbReference type="ARBA" id="ARBA00004496"/>
    </source>
</evidence>
<evidence type="ECO:0000256" key="2">
    <source>
        <dbReference type="ARBA" id="ARBA00022490"/>
    </source>
</evidence>
<dbReference type="SMART" id="SM00320">
    <property type="entry name" value="WD40"/>
    <property type="match status" value="5"/>
</dbReference>
<dbReference type="EMBL" id="SEYY01019755">
    <property type="protein sequence ID" value="KAB7497925.1"/>
    <property type="molecule type" value="Genomic_DNA"/>
</dbReference>
<organism evidence="6 7">
    <name type="scientific">Armadillidium nasatum</name>
    <dbReference type="NCBI Taxonomy" id="96803"/>
    <lineage>
        <taxon>Eukaryota</taxon>
        <taxon>Metazoa</taxon>
        <taxon>Ecdysozoa</taxon>
        <taxon>Arthropoda</taxon>
        <taxon>Crustacea</taxon>
        <taxon>Multicrustacea</taxon>
        <taxon>Malacostraca</taxon>
        <taxon>Eumalacostraca</taxon>
        <taxon>Peracarida</taxon>
        <taxon>Isopoda</taxon>
        <taxon>Oniscidea</taxon>
        <taxon>Crinocheta</taxon>
        <taxon>Armadillidiidae</taxon>
        <taxon>Armadillidium</taxon>
    </lineage>
</organism>
<dbReference type="GO" id="GO:0045504">
    <property type="term" value="F:dynein heavy chain binding"/>
    <property type="evidence" value="ECO:0007669"/>
    <property type="project" value="TreeGrafter"/>
</dbReference>
<dbReference type="Proteomes" id="UP000326759">
    <property type="component" value="Unassembled WGS sequence"/>
</dbReference>
<keyword evidence="3" id="KW-0853">WD repeat</keyword>
<dbReference type="InterPro" id="IPR050687">
    <property type="entry name" value="Dynein_IC"/>
</dbReference>
<accession>A0A5N5SVG9</accession>
<comment type="caution">
    <text evidence="6">The sequence shown here is derived from an EMBL/GenBank/DDBJ whole genome shotgun (WGS) entry which is preliminary data.</text>
</comment>
<dbReference type="PANTHER" id="PTHR12442">
    <property type="entry name" value="DYNEIN INTERMEDIATE CHAIN"/>
    <property type="match status" value="1"/>
</dbReference>
<evidence type="ECO:0000256" key="4">
    <source>
        <dbReference type="ARBA" id="ARBA00022737"/>
    </source>
</evidence>
<dbReference type="GO" id="GO:0005737">
    <property type="term" value="C:cytoplasm"/>
    <property type="evidence" value="ECO:0007669"/>
    <property type="project" value="UniProtKB-SubCell"/>
</dbReference>
<evidence type="ECO:0000256" key="3">
    <source>
        <dbReference type="ARBA" id="ARBA00022574"/>
    </source>
</evidence>
<evidence type="ECO:0000256" key="5">
    <source>
        <dbReference type="SAM" id="MobiDB-lite"/>
    </source>
</evidence>
<evidence type="ECO:0000313" key="6">
    <source>
        <dbReference type="EMBL" id="KAB7497925.1"/>
    </source>
</evidence>
<dbReference type="Gene3D" id="2.130.10.10">
    <property type="entry name" value="YVTN repeat-like/Quinoprotein amine dehydrogenase"/>
    <property type="match status" value="1"/>
</dbReference>
<sequence>MFTKHNQEPTFFASSWKTEQSITENSSQTEPLETKEEESQVLETTEIGIQTDKEETPDYKNVNYDESSLLEFLHRITPQVEKELSKACRSRAFDSYSDLDEESNTGVKCVHTLRWQQILPEHSVIDIGWSSTGSLISIGYGVRLHDDWCSHKGAVAVWNINRNDFAANQPDQLFDIATCVTCIEFHPQNPAILAVGNMAGEVMVFDLAKTQEALPTFRADSGGVSISGLKWVSLPTSGNTDRGVQFKSSLSLVSITAEGTILVWAIHYAKEDITLSSGYLVKTEDIPRELRSRLSDAGGVGLTCVTFGYDDTSRFLLGTEGGAVLTCSTLLMPNKPVCVIYNEEEMTCSQWSPSRPLVVAVGKIGGEISFYNFANKNCAPILSLPAPEKSSPISTLKFNKNNMKLLACGDHLGRVFIWQLPVNFISPSAFEQNTLADLVQISAE</sequence>
<dbReference type="SUPFAM" id="SSF50978">
    <property type="entry name" value="WD40 repeat-like"/>
    <property type="match status" value="1"/>
</dbReference>
<gene>
    <name evidence="6" type="primary">Wdr34</name>
    <name evidence="6" type="ORF">Anas_06297</name>
</gene>
<keyword evidence="4" id="KW-0677">Repeat</keyword>
<dbReference type="OrthoDB" id="445052at2759"/>
<comment type="subcellular location">
    <subcellularLocation>
        <location evidence="1">Cytoplasm</location>
    </subcellularLocation>
</comment>
<keyword evidence="2" id="KW-0963">Cytoplasm</keyword>
<dbReference type="InterPro" id="IPR001680">
    <property type="entry name" value="WD40_rpt"/>
</dbReference>
<name>A0A5N5SVG9_9CRUS</name>
<dbReference type="PANTHER" id="PTHR12442:SF26">
    <property type="entry name" value="CYTOPLASMIC DYNEIN 2 INTERMEDIATE CHAIN 2"/>
    <property type="match status" value="1"/>
</dbReference>
<keyword evidence="7" id="KW-1185">Reference proteome</keyword>
<dbReference type="GO" id="GO:0045503">
    <property type="term" value="F:dynein light chain binding"/>
    <property type="evidence" value="ECO:0007669"/>
    <property type="project" value="TreeGrafter"/>
</dbReference>
<reference evidence="6 7" key="1">
    <citation type="journal article" date="2019" name="PLoS Biol.">
        <title>Sex chromosomes control vertical transmission of feminizing Wolbachia symbionts in an isopod.</title>
        <authorList>
            <person name="Becking T."/>
            <person name="Chebbi M.A."/>
            <person name="Giraud I."/>
            <person name="Moumen B."/>
            <person name="Laverre T."/>
            <person name="Caubet Y."/>
            <person name="Peccoud J."/>
            <person name="Gilbert C."/>
            <person name="Cordaux R."/>
        </authorList>
    </citation>
    <scope>NUCLEOTIDE SEQUENCE [LARGE SCALE GENOMIC DNA]</scope>
    <source>
        <strain evidence="6">ANa2</strain>
        <tissue evidence="6">Whole body excluding digestive tract and cuticle</tissue>
    </source>
</reference>
<proteinExistence type="predicted"/>
<feature type="region of interest" description="Disordered" evidence="5">
    <location>
        <begin position="1"/>
        <end position="46"/>
    </location>
</feature>
<protein>
    <submittedName>
        <fullName evidence="6">WD repeat-containing protein 34</fullName>
    </submittedName>
</protein>
<evidence type="ECO:0000313" key="7">
    <source>
        <dbReference type="Proteomes" id="UP000326759"/>
    </source>
</evidence>
<dbReference type="GO" id="GO:0007018">
    <property type="term" value="P:microtubule-based movement"/>
    <property type="evidence" value="ECO:0007669"/>
    <property type="project" value="TreeGrafter"/>
</dbReference>
<feature type="compositionally biased region" description="Polar residues" evidence="5">
    <location>
        <begin position="8"/>
        <end position="31"/>
    </location>
</feature>